<dbReference type="PANTHER" id="PTHR43264">
    <property type="match status" value="1"/>
</dbReference>
<evidence type="ECO:0000259" key="1">
    <source>
        <dbReference type="Pfam" id="PF01156"/>
    </source>
</evidence>
<dbReference type="GO" id="GO:0016799">
    <property type="term" value="F:hydrolase activity, hydrolyzing N-glycosyl compounds"/>
    <property type="evidence" value="ECO:0007669"/>
    <property type="project" value="InterPro"/>
</dbReference>
<comment type="caution">
    <text evidence="2">The sequence shown here is derived from an EMBL/GenBank/DDBJ whole genome shotgun (WGS) entry which is preliminary data.</text>
</comment>
<proteinExistence type="predicted"/>
<feature type="domain" description="Inosine/uridine-preferring nucleoside hydrolase" evidence="1">
    <location>
        <begin position="50"/>
        <end position="242"/>
    </location>
</feature>
<keyword evidence="2" id="KW-0378">Hydrolase</keyword>
<dbReference type="InterPro" id="IPR001910">
    <property type="entry name" value="Inosine/uridine_hydrolase_dom"/>
</dbReference>
<keyword evidence="3" id="KW-1185">Reference proteome</keyword>
<dbReference type="PANTHER" id="PTHR43264:SF1">
    <property type="entry name" value="INOSINE_URIDINE-PREFERRING NUCLEOSIDE HYDROLASE DOMAIN-CONTAINING PROTEIN"/>
    <property type="match status" value="1"/>
</dbReference>
<name>A0A4Q9DE83_9BACL</name>
<dbReference type="EMBL" id="SIRE01000036">
    <property type="protein sequence ID" value="TBL69827.1"/>
    <property type="molecule type" value="Genomic_DNA"/>
</dbReference>
<evidence type="ECO:0000313" key="3">
    <source>
        <dbReference type="Proteomes" id="UP000293142"/>
    </source>
</evidence>
<dbReference type="Gene3D" id="3.90.245.10">
    <property type="entry name" value="Ribonucleoside hydrolase-like"/>
    <property type="match status" value="1"/>
</dbReference>
<dbReference type="InterPro" id="IPR036452">
    <property type="entry name" value="Ribo_hydro-like"/>
</dbReference>
<dbReference type="SUPFAM" id="SSF53590">
    <property type="entry name" value="Nucleoside hydrolase"/>
    <property type="match status" value="1"/>
</dbReference>
<dbReference type="Proteomes" id="UP000293142">
    <property type="component" value="Unassembled WGS sequence"/>
</dbReference>
<organism evidence="2 3">
    <name type="scientific">Paenibacillus thalictri</name>
    <dbReference type="NCBI Taxonomy" id="2527873"/>
    <lineage>
        <taxon>Bacteria</taxon>
        <taxon>Bacillati</taxon>
        <taxon>Bacillota</taxon>
        <taxon>Bacilli</taxon>
        <taxon>Bacillales</taxon>
        <taxon>Paenibacillaceae</taxon>
        <taxon>Paenibacillus</taxon>
    </lineage>
</organism>
<dbReference type="Pfam" id="PF01156">
    <property type="entry name" value="IU_nuc_hydro"/>
    <property type="match status" value="1"/>
</dbReference>
<dbReference type="AlphaFoldDB" id="A0A4Q9DE83"/>
<reference evidence="2 3" key="1">
    <citation type="submission" date="2019-02" db="EMBL/GenBank/DDBJ databases">
        <title>Paenibacillus sp. nov., isolated from surface-sterilized tissue of Thalictrum simplex L.</title>
        <authorList>
            <person name="Tuo L."/>
        </authorList>
    </citation>
    <scope>NUCLEOTIDE SEQUENCE [LARGE SCALE GENOMIC DNA]</scope>
    <source>
        <strain evidence="2 3">N2SHLJ1</strain>
    </source>
</reference>
<evidence type="ECO:0000313" key="2">
    <source>
        <dbReference type="EMBL" id="TBL69827.1"/>
    </source>
</evidence>
<gene>
    <name evidence="2" type="ORF">EYB31_35240</name>
</gene>
<protein>
    <submittedName>
        <fullName evidence="2">Nucleoside hydrolase</fullName>
    </submittedName>
</protein>
<sequence length="346" mass="37617">MVLILSSDGTGENRLRPSGMLRQVGVCARPSGPYCSDGRRVMLMRKPVKIILDTDIGPDCDDAAALAVLHALADSGEAEILGVTHCTSSPWGAGCIDTINRYYGRPDIPIGTLKTPGFLEGESYEKYNRTICETYPNRYRKGGEPDDAALLLRKLLAAELDGGVVIVAIGPLPNLRGLLQSESDEISPLAGTELVARKVSELVVMGGAFPSGAEWNFQMDPASAKFVVEHWPTPIMFSGFEIGDAVKTGDRLFRETPDHHPVRLAYELFLGKQGGRSSWDLTAVLYGVRGLGAYWTASEEGCVSVGEAGENEWAASPRRGHRYLMPKMDNDQLQQVLEDLLVRPAL</sequence>
<dbReference type="OrthoDB" id="128573at2"/>
<accession>A0A4Q9DE83</accession>